<keyword evidence="2" id="KW-1185">Reference proteome</keyword>
<protein>
    <recommendedName>
        <fullName evidence="3">Gliding motility-associated C-terminal domain-containing protein</fullName>
    </recommendedName>
</protein>
<evidence type="ECO:0008006" key="3">
    <source>
        <dbReference type="Google" id="ProtNLM"/>
    </source>
</evidence>
<dbReference type="RefSeq" id="WP_150031840.1">
    <property type="nucleotide sequence ID" value="NZ_VWSH01000001.1"/>
</dbReference>
<name>A0A5M6CWI5_9BACT</name>
<dbReference type="AlphaFoldDB" id="A0A5M6CWI5"/>
<sequence>MKRIFYSILLLISLYSCGKKDKFECGVQNEMAPADDSSSLFIPNAFSPDGNGLNDVFVPFTRNMDSVHFAVYDTDNRLIFETHELYKGWMPDNAESGLTLYHYKVMAKSHQGYTYNRCGDFYVYKCLPKGFDASTLVFGDQYDPNAPDGYLKGSSAETFLLCK</sequence>
<dbReference type="EMBL" id="VWSH01000001">
    <property type="protein sequence ID" value="KAA5537265.1"/>
    <property type="molecule type" value="Genomic_DNA"/>
</dbReference>
<evidence type="ECO:0000313" key="1">
    <source>
        <dbReference type="EMBL" id="KAA5537265.1"/>
    </source>
</evidence>
<proteinExistence type="predicted"/>
<gene>
    <name evidence="1" type="ORF">F0919_06225</name>
</gene>
<reference evidence="1 2" key="1">
    <citation type="submission" date="2019-09" db="EMBL/GenBank/DDBJ databases">
        <title>Genome sequence and assembly of Taibaiella sp.</title>
        <authorList>
            <person name="Chhetri G."/>
        </authorList>
    </citation>
    <scope>NUCLEOTIDE SEQUENCE [LARGE SCALE GENOMIC DNA]</scope>
    <source>
        <strain evidence="1 2">KVB11</strain>
    </source>
</reference>
<dbReference type="PROSITE" id="PS51257">
    <property type="entry name" value="PROKAR_LIPOPROTEIN"/>
    <property type="match status" value="1"/>
</dbReference>
<comment type="caution">
    <text evidence="1">The sequence shown here is derived from an EMBL/GenBank/DDBJ whole genome shotgun (WGS) entry which is preliminary data.</text>
</comment>
<evidence type="ECO:0000313" key="2">
    <source>
        <dbReference type="Proteomes" id="UP000323632"/>
    </source>
</evidence>
<organism evidence="1 2">
    <name type="scientific">Taibaiella lutea</name>
    <dbReference type="NCBI Taxonomy" id="2608001"/>
    <lineage>
        <taxon>Bacteria</taxon>
        <taxon>Pseudomonadati</taxon>
        <taxon>Bacteroidota</taxon>
        <taxon>Chitinophagia</taxon>
        <taxon>Chitinophagales</taxon>
        <taxon>Chitinophagaceae</taxon>
        <taxon>Taibaiella</taxon>
    </lineage>
</organism>
<accession>A0A5M6CWI5</accession>
<dbReference type="Proteomes" id="UP000323632">
    <property type="component" value="Unassembled WGS sequence"/>
</dbReference>